<dbReference type="Gene3D" id="3.40.50.620">
    <property type="entry name" value="HUPs"/>
    <property type="match status" value="2"/>
</dbReference>
<evidence type="ECO:0000313" key="3">
    <source>
        <dbReference type="EMBL" id="TQL75300.1"/>
    </source>
</evidence>
<accession>A0A543ART5</accession>
<dbReference type="SUPFAM" id="SSF52402">
    <property type="entry name" value="Adenine nucleotide alpha hydrolases-like"/>
    <property type="match status" value="2"/>
</dbReference>
<name>A0A543ART5_9ACTN</name>
<dbReference type="AlphaFoldDB" id="A0A543ART5"/>
<dbReference type="RefSeq" id="WP_170183133.1">
    <property type="nucleotide sequence ID" value="NZ_JBHTGS010000001.1"/>
</dbReference>
<sequence>MKPVTVGFDGSDESRYAVDFAVREAQLRRAPLRIVHSILTPMAGGRHFAGSGWQPRDAIPAEVFEMIDEIVEQARQRDSRLEVQGEIIDSMTVSGTMIEESREADLVVLGSRGHGGFRELLLGSTSAQVSSHAHCPVVITRRPPEENPPPYEQIVVGVDDSPLSQDALRFAFTEAQLTGADLVAVRAWQFDVPAIEVGAMAFTFDRKLVEEETEASLGQALAGWRQNYPEVTVIPTLRYGDPRHALLEAGKRARMMVLASRGRGEFARLILGSTSHAVLQHAEVPVAIISPRAYADK</sequence>
<dbReference type="Pfam" id="PF00582">
    <property type="entry name" value="Usp"/>
    <property type="match status" value="2"/>
</dbReference>
<dbReference type="InterPro" id="IPR014729">
    <property type="entry name" value="Rossmann-like_a/b/a_fold"/>
</dbReference>
<gene>
    <name evidence="3" type="ORF">FB566_0797</name>
</gene>
<comment type="similarity">
    <text evidence="1">Belongs to the universal stress protein A family.</text>
</comment>
<protein>
    <submittedName>
        <fullName evidence="3">Nucleotide-binding universal stress UspA family protein</fullName>
    </submittedName>
</protein>
<keyword evidence="4" id="KW-1185">Reference proteome</keyword>
<dbReference type="EMBL" id="VFOW01000001">
    <property type="protein sequence ID" value="TQL75300.1"/>
    <property type="molecule type" value="Genomic_DNA"/>
</dbReference>
<dbReference type="PANTHER" id="PTHR46268:SF6">
    <property type="entry name" value="UNIVERSAL STRESS PROTEIN UP12"/>
    <property type="match status" value="1"/>
</dbReference>
<dbReference type="Proteomes" id="UP000317043">
    <property type="component" value="Unassembled WGS sequence"/>
</dbReference>
<dbReference type="InParanoid" id="A0A543ART5"/>
<organism evidence="3 4">
    <name type="scientific">Stackebrandtia endophytica</name>
    <dbReference type="NCBI Taxonomy" id="1496996"/>
    <lineage>
        <taxon>Bacteria</taxon>
        <taxon>Bacillati</taxon>
        <taxon>Actinomycetota</taxon>
        <taxon>Actinomycetes</taxon>
        <taxon>Glycomycetales</taxon>
        <taxon>Glycomycetaceae</taxon>
        <taxon>Stackebrandtia</taxon>
    </lineage>
</organism>
<comment type="caution">
    <text evidence="3">The sequence shown here is derived from an EMBL/GenBank/DDBJ whole genome shotgun (WGS) entry which is preliminary data.</text>
</comment>
<dbReference type="PRINTS" id="PR01438">
    <property type="entry name" value="UNVRSLSTRESS"/>
</dbReference>
<dbReference type="PANTHER" id="PTHR46268">
    <property type="entry name" value="STRESS RESPONSE PROTEIN NHAX"/>
    <property type="match status" value="1"/>
</dbReference>
<evidence type="ECO:0000256" key="1">
    <source>
        <dbReference type="ARBA" id="ARBA00008791"/>
    </source>
</evidence>
<evidence type="ECO:0000313" key="4">
    <source>
        <dbReference type="Proteomes" id="UP000317043"/>
    </source>
</evidence>
<reference evidence="3 4" key="1">
    <citation type="submission" date="2019-06" db="EMBL/GenBank/DDBJ databases">
        <title>Sequencing the genomes of 1000 actinobacteria strains.</title>
        <authorList>
            <person name="Klenk H.-P."/>
        </authorList>
    </citation>
    <scope>NUCLEOTIDE SEQUENCE [LARGE SCALE GENOMIC DNA]</scope>
    <source>
        <strain evidence="3 4">DSM 45928</strain>
    </source>
</reference>
<feature type="domain" description="UspA" evidence="2">
    <location>
        <begin position="1"/>
        <end position="141"/>
    </location>
</feature>
<proteinExistence type="inferred from homology"/>
<dbReference type="FunCoup" id="A0A543ART5">
    <property type="interactions" value="2"/>
</dbReference>
<evidence type="ECO:0000259" key="2">
    <source>
        <dbReference type="Pfam" id="PF00582"/>
    </source>
</evidence>
<dbReference type="InterPro" id="IPR006015">
    <property type="entry name" value="Universal_stress_UspA"/>
</dbReference>
<feature type="domain" description="UspA" evidence="2">
    <location>
        <begin position="151"/>
        <end position="289"/>
    </location>
</feature>
<dbReference type="InterPro" id="IPR006016">
    <property type="entry name" value="UspA"/>
</dbReference>